<keyword evidence="13 14" id="KW-0998">Cell outer membrane</keyword>
<evidence type="ECO:0000256" key="9">
    <source>
        <dbReference type="ARBA" id="ARBA00023065"/>
    </source>
</evidence>
<evidence type="ECO:0000256" key="5">
    <source>
        <dbReference type="ARBA" id="ARBA00022496"/>
    </source>
</evidence>
<sequence>MLTQTFKPNFIALSVIAGMLNSTSVFAQTEQTQDIETISVLGKTYRNTATKTSLEPEETPQAINIIENEQLDQRGVKSLNQALRYTPGVVTEQKGSSVTMYDTFNIRGFNVNQSYYDGLVLQYLTGWNLQPQIDPIAIQQIEVFKGPTSVLYGAMPPGGMVNMIAKSPQAESNTDISVGTGSRNLMEASIDSTGQIGDSNFNYRFIGLARKQDSQVNHAEEERYVIAPSIDWNVSENTLINFNLYYQNDPSMGINSAMPASGMFVDSPTGESTNPNTFVGDKNWSTFEREFLLVGYKVDHKFNNNWSFLQNARYMQADLYQENTYHSCYTYGGVEYCDFDESTGNLSRNIYSTDESSKGITIDNQLSGYVVSGNWEHNLLLGVDYQRSKGDSAYKEFASSDSSFYDFNIFNPNNDLLDRSSLTETYAQNDDIEVEQLGFYLQDQIRLNNFVVLMGGRYDLYTAKNDSDVYGSSKVEENEFSYRIGGLYEFSNGIAPFVSYATSFEPQAGLDSSGNPFKPEMSNQVEAGLKYTSPERSVSSTITGYRIVKSDAIIANPVDYVDPAVQVGEITSQGVEVEGKWFVNENLDVTASYTFSDVEITEDSVYSLEGTTPIYVPEHMANLWANYFIYDGALGGTRASAGVRYVGEMYADATNTQGKVPDYTIVDLSFGYDFGYLDSSMSGASANLIVNNVFDEESYTCYDIYNCWYGAERTVELNFNYNF</sequence>
<dbReference type="Proteomes" id="UP000318242">
    <property type="component" value="Unassembled WGS sequence"/>
</dbReference>
<keyword evidence="5" id="KW-0410">Iron transport</keyword>
<dbReference type="GO" id="GO:0038023">
    <property type="term" value="F:signaling receptor activity"/>
    <property type="evidence" value="ECO:0007669"/>
    <property type="project" value="InterPro"/>
</dbReference>
<evidence type="ECO:0000256" key="15">
    <source>
        <dbReference type="PROSITE-ProRule" id="PRU10144"/>
    </source>
</evidence>
<keyword evidence="4 14" id="KW-1134">Transmembrane beta strand</keyword>
<keyword evidence="21" id="KW-1185">Reference proteome</keyword>
<keyword evidence="3 14" id="KW-0813">Transport</keyword>
<dbReference type="CDD" id="cd01347">
    <property type="entry name" value="ligand_gated_channel"/>
    <property type="match status" value="1"/>
</dbReference>
<evidence type="ECO:0000256" key="4">
    <source>
        <dbReference type="ARBA" id="ARBA00022452"/>
    </source>
</evidence>
<comment type="similarity">
    <text evidence="2 14 16">Belongs to the TonB-dependent receptor family.</text>
</comment>
<evidence type="ECO:0000313" key="21">
    <source>
        <dbReference type="Proteomes" id="UP000318242"/>
    </source>
</evidence>
<dbReference type="NCBIfam" id="TIGR01783">
    <property type="entry name" value="TonB-siderophor"/>
    <property type="match status" value="1"/>
</dbReference>
<evidence type="ECO:0000256" key="16">
    <source>
        <dbReference type="RuleBase" id="RU003357"/>
    </source>
</evidence>
<evidence type="ECO:0000259" key="18">
    <source>
        <dbReference type="Pfam" id="PF00593"/>
    </source>
</evidence>
<dbReference type="InterPro" id="IPR036942">
    <property type="entry name" value="Beta-barrel_TonB_sf"/>
</dbReference>
<feature type="chain" id="PRO_5021355967" evidence="17">
    <location>
        <begin position="28"/>
        <end position="723"/>
    </location>
</feature>
<dbReference type="AlphaFoldDB" id="A0A4Y3IQZ6"/>
<gene>
    <name evidence="20" type="primary">fhuA</name>
    <name evidence="20" type="ORF">VCO01S_26780</name>
</gene>
<dbReference type="PANTHER" id="PTHR32552:SF68">
    <property type="entry name" value="FERRICHROME OUTER MEMBRANE TRANSPORTER_PHAGE RECEPTOR"/>
    <property type="match status" value="1"/>
</dbReference>
<dbReference type="InterPro" id="IPR010917">
    <property type="entry name" value="TonB_rcpt_CS"/>
</dbReference>
<dbReference type="PROSITE" id="PS52016">
    <property type="entry name" value="TONB_DEPENDENT_REC_3"/>
    <property type="match status" value="1"/>
</dbReference>
<evidence type="ECO:0000313" key="20">
    <source>
        <dbReference type="EMBL" id="GEA61485.1"/>
    </source>
</evidence>
<feature type="short sequence motif" description="TonB C-terminal box" evidence="15">
    <location>
        <begin position="706"/>
        <end position="723"/>
    </location>
</feature>
<dbReference type="GO" id="GO:0009279">
    <property type="term" value="C:cell outer membrane"/>
    <property type="evidence" value="ECO:0007669"/>
    <property type="project" value="UniProtKB-SubCell"/>
</dbReference>
<evidence type="ECO:0000256" key="10">
    <source>
        <dbReference type="ARBA" id="ARBA00023077"/>
    </source>
</evidence>
<evidence type="ECO:0000259" key="19">
    <source>
        <dbReference type="Pfam" id="PF07715"/>
    </source>
</evidence>
<dbReference type="Gene3D" id="2.170.130.10">
    <property type="entry name" value="TonB-dependent receptor, plug domain"/>
    <property type="match status" value="1"/>
</dbReference>
<evidence type="ECO:0000256" key="2">
    <source>
        <dbReference type="ARBA" id="ARBA00009810"/>
    </source>
</evidence>
<evidence type="ECO:0000256" key="13">
    <source>
        <dbReference type="ARBA" id="ARBA00023237"/>
    </source>
</evidence>
<evidence type="ECO:0000256" key="1">
    <source>
        <dbReference type="ARBA" id="ARBA00004571"/>
    </source>
</evidence>
<keyword evidence="9" id="KW-0406">Ion transport</keyword>
<dbReference type="GO" id="GO:0015344">
    <property type="term" value="F:siderophore uptake transmembrane transporter activity"/>
    <property type="evidence" value="ECO:0007669"/>
    <property type="project" value="TreeGrafter"/>
</dbReference>
<comment type="caution">
    <text evidence="20">The sequence shown here is derived from an EMBL/GenBank/DDBJ whole genome shotgun (WGS) entry which is preliminary data.</text>
</comment>
<protein>
    <submittedName>
        <fullName evidence="20">Ligand-gated channel protein</fullName>
    </submittedName>
</protein>
<dbReference type="InterPro" id="IPR037066">
    <property type="entry name" value="Plug_dom_sf"/>
</dbReference>
<feature type="signal peptide" evidence="17">
    <location>
        <begin position="1"/>
        <end position="27"/>
    </location>
</feature>
<keyword evidence="7 17" id="KW-0732">Signal</keyword>
<dbReference type="RefSeq" id="WP_141271853.1">
    <property type="nucleotide sequence ID" value="NZ_BJLH01000012.1"/>
</dbReference>
<name>A0A4Y3IQZ6_9VIBR</name>
<keyword evidence="6 14" id="KW-0812">Transmembrane</keyword>
<evidence type="ECO:0000256" key="11">
    <source>
        <dbReference type="ARBA" id="ARBA00023136"/>
    </source>
</evidence>
<feature type="domain" description="TonB-dependent receptor-like beta-barrel" evidence="18">
    <location>
        <begin position="232"/>
        <end position="693"/>
    </location>
</feature>
<evidence type="ECO:0000256" key="12">
    <source>
        <dbReference type="ARBA" id="ARBA00023170"/>
    </source>
</evidence>
<accession>A0A4Y3IQZ6</accession>
<dbReference type="InterPro" id="IPR000531">
    <property type="entry name" value="Beta-barrel_TonB"/>
</dbReference>
<keyword evidence="11 14" id="KW-0472">Membrane</keyword>
<dbReference type="EMBL" id="BJLH01000012">
    <property type="protein sequence ID" value="GEA61485.1"/>
    <property type="molecule type" value="Genomic_DNA"/>
</dbReference>
<dbReference type="Gene3D" id="2.40.170.20">
    <property type="entry name" value="TonB-dependent receptor, beta-barrel domain"/>
    <property type="match status" value="1"/>
</dbReference>
<reference evidence="20 21" key="1">
    <citation type="submission" date="2019-06" db="EMBL/GenBank/DDBJ databases">
        <title>Whole genome shotgun sequence of Vibrio comitans NBRC 102076.</title>
        <authorList>
            <person name="Hosoyama A."/>
            <person name="Uohara A."/>
            <person name="Ohji S."/>
            <person name="Ichikawa N."/>
        </authorList>
    </citation>
    <scope>NUCLEOTIDE SEQUENCE [LARGE SCALE GENOMIC DNA]</scope>
    <source>
        <strain evidence="20 21">NBRC 102076</strain>
    </source>
</reference>
<dbReference type="GO" id="GO:0015891">
    <property type="term" value="P:siderophore transport"/>
    <property type="evidence" value="ECO:0007669"/>
    <property type="project" value="InterPro"/>
</dbReference>
<evidence type="ECO:0000256" key="6">
    <source>
        <dbReference type="ARBA" id="ARBA00022692"/>
    </source>
</evidence>
<proteinExistence type="inferred from homology"/>
<dbReference type="InterPro" id="IPR012910">
    <property type="entry name" value="Plug_dom"/>
</dbReference>
<dbReference type="PROSITE" id="PS01156">
    <property type="entry name" value="TONB_DEPENDENT_REC_2"/>
    <property type="match status" value="1"/>
</dbReference>
<evidence type="ECO:0000256" key="17">
    <source>
        <dbReference type="SAM" id="SignalP"/>
    </source>
</evidence>
<organism evidence="20 21">
    <name type="scientific">Vibrio comitans NBRC 102076</name>
    <dbReference type="NCBI Taxonomy" id="1219078"/>
    <lineage>
        <taxon>Bacteria</taxon>
        <taxon>Pseudomonadati</taxon>
        <taxon>Pseudomonadota</taxon>
        <taxon>Gammaproteobacteria</taxon>
        <taxon>Vibrionales</taxon>
        <taxon>Vibrionaceae</taxon>
        <taxon>Vibrio</taxon>
    </lineage>
</organism>
<dbReference type="Pfam" id="PF00593">
    <property type="entry name" value="TonB_dep_Rec_b-barrel"/>
    <property type="match status" value="1"/>
</dbReference>
<comment type="subcellular location">
    <subcellularLocation>
        <location evidence="1 14">Cell outer membrane</location>
        <topology evidence="1 14">Multi-pass membrane protein</topology>
    </subcellularLocation>
</comment>
<dbReference type="OrthoDB" id="127311at2"/>
<dbReference type="Pfam" id="PF07715">
    <property type="entry name" value="Plug"/>
    <property type="match status" value="1"/>
</dbReference>
<dbReference type="SUPFAM" id="SSF56935">
    <property type="entry name" value="Porins"/>
    <property type="match status" value="1"/>
</dbReference>
<dbReference type="FunFam" id="2.170.130.10:FF:000001">
    <property type="entry name" value="Catecholate siderophore TonB-dependent receptor"/>
    <property type="match status" value="1"/>
</dbReference>
<dbReference type="InterPro" id="IPR039426">
    <property type="entry name" value="TonB-dep_rcpt-like"/>
</dbReference>
<evidence type="ECO:0000256" key="8">
    <source>
        <dbReference type="ARBA" id="ARBA00023004"/>
    </source>
</evidence>
<evidence type="ECO:0000256" key="3">
    <source>
        <dbReference type="ARBA" id="ARBA00022448"/>
    </source>
</evidence>
<keyword evidence="8" id="KW-0408">Iron</keyword>
<keyword evidence="12" id="KW-0675">Receptor</keyword>
<feature type="domain" description="TonB-dependent receptor plug" evidence="19">
    <location>
        <begin position="57"/>
        <end position="159"/>
    </location>
</feature>
<dbReference type="InterPro" id="IPR010105">
    <property type="entry name" value="TonB_sidphr_rcpt"/>
</dbReference>
<keyword evidence="10 16" id="KW-0798">TonB box</keyword>
<evidence type="ECO:0000256" key="7">
    <source>
        <dbReference type="ARBA" id="ARBA00022729"/>
    </source>
</evidence>
<evidence type="ECO:0000256" key="14">
    <source>
        <dbReference type="PROSITE-ProRule" id="PRU01360"/>
    </source>
</evidence>
<dbReference type="PANTHER" id="PTHR32552">
    <property type="entry name" value="FERRICHROME IRON RECEPTOR-RELATED"/>
    <property type="match status" value="1"/>
</dbReference>